<organism evidence="2 3">
    <name type="scientific">Lymnaea stagnalis</name>
    <name type="common">Great pond snail</name>
    <name type="synonym">Helix stagnalis</name>
    <dbReference type="NCBI Taxonomy" id="6523"/>
    <lineage>
        <taxon>Eukaryota</taxon>
        <taxon>Metazoa</taxon>
        <taxon>Spiralia</taxon>
        <taxon>Lophotrochozoa</taxon>
        <taxon>Mollusca</taxon>
        <taxon>Gastropoda</taxon>
        <taxon>Heterobranchia</taxon>
        <taxon>Euthyneura</taxon>
        <taxon>Panpulmonata</taxon>
        <taxon>Hygrophila</taxon>
        <taxon>Lymnaeoidea</taxon>
        <taxon>Lymnaeidae</taxon>
        <taxon>Lymnaea</taxon>
    </lineage>
</organism>
<accession>A0AAV2IA87</accession>
<comment type="caution">
    <text evidence="2">The sequence shown here is derived from an EMBL/GenBank/DDBJ whole genome shotgun (WGS) entry which is preliminary data.</text>
</comment>
<reference evidence="2 3" key="1">
    <citation type="submission" date="2024-04" db="EMBL/GenBank/DDBJ databases">
        <authorList>
            <consortium name="Genoscope - CEA"/>
            <person name="William W."/>
        </authorList>
    </citation>
    <scope>NUCLEOTIDE SEQUENCE [LARGE SCALE GENOMIC DNA]</scope>
</reference>
<dbReference type="Proteomes" id="UP001497497">
    <property type="component" value="Unassembled WGS sequence"/>
</dbReference>
<keyword evidence="1" id="KW-0732">Signal</keyword>
<evidence type="ECO:0000313" key="3">
    <source>
        <dbReference type="Proteomes" id="UP001497497"/>
    </source>
</evidence>
<protein>
    <recommendedName>
        <fullName evidence="4">Ig-like domain-containing protein</fullName>
    </recommendedName>
</protein>
<feature type="signal peptide" evidence="1">
    <location>
        <begin position="1"/>
        <end position="27"/>
    </location>
</feature>
<dbReference type="EMBL" id="CAXITT010000523">
    <property type="protein sequence ID" value="CAL1543076.1"/>
    <property type="molecule type" value="Genomic_DNA"/>
</dbReference>
<keyword evidence="3" id="KW-1185">Reference proteome</keyword>
<feature type="chain" id="PRO_5043315237" description="Ig-like domain-containing protein" evidence="1">
    <location>
        <begin position="28"/>
        <end position="244"/>
    </location>
</feature>
<sequence>MNFVKSTRWFVTFTLIGLFGHTGLVESGPLDVTVPEVAPVVSIGNSTVPNEGTHSLTLPDRTLNTTIYLKCKVPGGRLPVSNVTLSCDFGRGARNKTVQGNSATFGLKLYGTGSANCSCTAGHASGLYHKVTKFALNYTAVPYPPEAAPLVKVGSLVLADKDTLTLKLNATSAKVSVVCSVPGGYPRVSNVTLTCGAKKATIGRSQAAFTVTYRKEMSGKSCACGGDHVTGNYNRTSSFILSVQ</sequence>
<gene>
    <name evidence="2" type="ORF">GSLYS_00016610001</name>
</gene>
<dbReference type="AlphaFoldDB" id="A0AAV2IA87"/>
<name>A0AAV2IA87_LYMST</name>
<proteinExistence type="predicted"/>
<evidence type="ECO:0008006" key="4">
    <source>
        <dbReference type="Google" id="ProtNLM"/>
    </source>
</evidence>
<evidence type="ECO:0000256" key="1">
    <source>
        <dbReference type="SAM" id="SignalP"/>
    </source>
</evidence>
<evidence type="ECO:0000313" key="2">
    <source>
        <dbReference type="EMBL" id="CAL1543076.1"/>
    </source>
</evidence>